<dbReference type="EMBL" id="JANCYU010000023">
    <property type="protein sequence ID" value="KAK4524420.1"/>
    <property type="molecule type" value="Genomic_DNA"/>
</dbReference>
<evidence type="ECO:0000256" key="5">
    <source>
        <dbReference type="SAM" id="Coils"/>
    </source>
</evidence>
<proteinExistence type="predicted"/>
<dbReference type="Gene3D" id="3.30.40.10">
    <property type="entry name" value="Zinc/RING finger domain, C3HC4 (zinc finger)"/>
    <property type="match status" value="1"/>
</dbReference>
<evidence type="ECO:0000256" key="6">
    <source>
        <dbReference type="SAM" id="MobiDB-lite"/>
    </source>
</evidence>
<evidence type="ECO:0000259" key="8">
    <source>
        <dbReference type="PROSITE" id="PS50119"/>
    </source>
</evidence>
<dbReference type="GO" id="GO:0070842">
    <property type="term" value="P:aggresome assembly"/>
    <property type="evidence" value="ECO:0007669"/>
    <property type="project" value="TreeGrafter"/>
</dbReference>
<dbReference type="InterPro" id="IPR013083">
    <property type="entry name" value="Znf_RING/FYVE/PHD"/>
</dbReference>
<evidence type="ECO:0000256" key="1">
    <source>
        <dbReference type="ARBA" id="ARBA00004496"/>
    </source>
</evidence>
<dbReference type="PANTHER" id="PTHR36754">
    <property type="entry name" value="E3 UBIQUITIN-PROTEIN LIGASE TRIM37"/>
    <property type="match status" value="1"/>
</dbReference>
<evidence type="ECO:0000259" key="9">
    <source>
        <dbReference type="PROSITE" id="PS50144"/>
    </source>
</evidence>
<feature type="region of interest" description="Disordered" evidence="6">
    <location>
        <begin position="427"/>
        <end position="460"/>
    </location>
</feature>
<dbReference type="GO" id="GO:0016235">
    <property type="term" value="C:aggresome"/>
    <property type="evidence" value="ECO:0007669"/>
    <property type="project" value="TreeGrafter"/>
</dbReference>
<dbReference type="PROSITE" id="PS50119">
    <property type="entry name" value="ZF_BBOX"/>
    <property type="match status" value="1"/>
</dbReference>
<feature type="domain" description="MATH" evidence="9">
    <location>
        <begin position="276"/>
        <end position="406"/>
    </location>
</feature>
<feature type="compositionally biased region" description="Polar residues" evidence="6">
    <location>
        <begin position="447"/>
        <end position="460"/>
    </location>
</feature>
<accession>A0AAV9IAJ7</accession>
<organism evidence="10 11">
    <name type="scientific">Galdieria yellowstonensis</name>
    <dbReference type="NCBI Taxonomy" id="3028027"/>
    <lineage>
        <taxon>Eukaryota</taxon>
        <taxon>Rhodophyta</taxon>
        <taxon>Bangiophyceae</taxon>
        <taxon>Galdieriales</taxon>
        <taxon>Galdieriaceae</taxon>
        <taxon>Galdieria</taxon>
    </lineage>
</organism>
<dbReference type="InterPro" id="IPR008974">
    <property type="entry name" value="TRAF-like"/>
</dbReference>
<keyword evidence="2" id="KW-0963">Cytoplasm</keyword>
<keyword evidence="3" id="KW-0479">Metal-binding</keyword>
<dbReference type="GO" id="GO:0031625">
    <property type="term" value="F:ubiquitin protein ligase binding"/>
    <property type="evidence" value="ECO:0007669"/>
    <property type="project" value="TreeGrafter"/>
</dbReference>
<evidence type="ECO:0000256" key="2">
    <source>
        <dbReference type="ARBA" id="ARBA00022490"/>
    </source>
</evidence>
<name>A0AAV9IAJ7_9RHOD</name>
<dbReference type="PANTHER" id="PTHR36754:SF2">
    <property type="entry name" value="E3 UBIQUITIN-PROTEIN LIGASE TRIM37"/>
    <property type="match status" value="1"/>
</dbReference>
<dbReference type="Gene3D" id="3.30.160.60">
    <property type="entry name" value="Classic Zinc Finger"/>
    <property type="match status" value="1"/>
</dbReference>
<dbReference type="SUPFAM" id="SSF57845">
    <property type="entry name" value="B-box zinc-binding domain"/>
    <property type="match status" value="1"/>
</dbReference>
<protein>
    <submittedName>
        <fullName evidence="10">Uncharacterized protein</fullName>
    </submittedName>
</protein>
<dbReference type="AlphaFoldDB" id="A0AAV9IAJ7"/>
<evidence type="ECO:0000259" key="7">
    <source>
        <dbReference type="PROSITE" id="PS50089"/>
    </source>
</evidence>
<dbReference type="GO" id="GO:0008270">
    <property type="term" value="F:zinc ion binding"/>
    <property type="evidence" value="ECO:0007669"/>
    <property type="project" value="UniProtKB-KW"/>
</dbReference>
<dbReference type="SUPFAM" id="SSF49599">
    <property type="entry name" value="TRAF domain-like"/>
    <property type="match status" value="1"/>
</dbReference>
<evidence type="ECO:0000313" key="11">
    <source>
        <dbReference type="Proteomes" id="UP001300502"/>
    </source>
</evidence>
<evidence type="ECO:0000256" key="3">
    <source>
        <dbReference type="ARBA" id="ARBA00022723"/>
    </source>
</evidence>
<feature type="coiled-coil region" evidence="5">
    <location>
        <begin position="148"/>
        <end position="201"/>
    </location>
</feature>
<dbReference type="InterPro" id="IPR053003">
    <property type="entry name" value="TRIM_RBCC_E3_ubiq-ligases"/>
</dbReference>
<keyword evidence="11" id="KW-1185">Reference proteome</keyword>
<keyword evidence="5" id="KW-0175">Coiled coil</keyword>
<dbReference type="PROSITE" id="PS50089">
    <property type="entry name" value="ZF_RING_2"/>
    <property type="match status" value="1"/>
</dbReference>
<dbReference type="Gene3D" id="2.60.210.10">
    <property type="entry name" value="Apoptosis, Tumor Necrosis Factor Receptor Associated Protein 2, Chain A"/>
    <property type="match status" value="1"/>
</dbReference>
<feature type="domain" description="B box-type" evidence="8">
    <location>
        <begin position="103"/>
        <end position="140"/>
    </location>
</feature>
<dbReference type="GO" id="GO:0006513">
    <property type="term" value="P:protein monoubiquitination"/>
    <property type="evidence" value="ECO:0007669"/>
    <property type="project" value="TreeGrafter"/>
</dbReference>
<comment type="caution">
    <text evidence="10">The sequence shown here is derived from an EMBL/GenBank/DDBJ whole genome shotgun (WGS) entry which is preliminary data.</text>
</comment>
<dbReference type="GO" id="GO:0005778">
    <property type="term" value="C:peroxisomal membrane"/>
    <property type="evidence" value="ECO:0007669"/>
    <property type="project" value="TreeGrafter"/>
</dbReference>
<keyword evidence="4" id="KW-0862">Zinc</keyword>
<gene>
    <name evidence="10" type="ORF">GAYE_SCF03G2321</name>
</gene>
<dbReference type="InterPro" id="IPR001841">
    <property type="entry name" value="Znf_RING"/>
</dbReference>
<dbReference type="InterPro" id="IPR000315">
    <property type="entry name" value="Znf_B-box"/>
</dbReference>
<dbReference type="GO" id="GO:0051865">
    <property type="term" value="P:protein autoubiquitination"/>
    <property type="evidence" value="ECO:0007669"/>
    <property type="project" value="TreeGrafter"/>
</dbReference>
<comment type="subcellular location">
    <subcellularLocation>
        <location evidence="1">Cytoplasm</location>
    </subcellularLocation>
</comment>
<dbReference type="InterPro" id="IPR002083">
    <property type="entry name" value="MATH/TRAF_dom"/>
</dbReference>
<dbReference type="SUPFAM" id="SSF57850">
    <property type="entry name" value="RING/U-box"/>
    <property type="match status" value="1"/>
</dbReference>
<dbReference type="GO" id="GO:0005164">
    <property type="term" value="F:tumor necrosis factor receptor binding"/>
    <property type="evidence" value="ECO:0007669"/>
    <property type="project" value="TreeGrafter"/>
</dbReference>
<reference evidence="10 11" key="1">
    <citation type="submission" date="2022-07" db="EMBL/GenBank/DDBJ databases">
        <title>Genome-wide signatures of adaptation to extreme environments.</title>
        <authorList>
            <person name="Cho C.H."/>
            <person name="Yoon H.S."/>
        </authorList>
    </citation>
    <scope>NUCLEOTIDE SEQUENCE [LARGE SCALE GENOMIC DNA]</scope>
    <source>
        <strain evidence="10 11">108.79 E11</strain>
    </source>
</reference>
<dbReference type="Proteomes" id="UP001300502">
    <property type="component" value="Unassembled WGS sequence"/>
</dbReference>
<evidence type="ECO:0000256" key="4">
    <source>
        <dbReference type="PROSITE-ProRule" id="PRU00024"/>
    </source>
</evidence>
<keyword evidence="4" id="KW-0863">Zinc-finger</keyword>
<dbReference type="PROSITE" id="PS50144">
    <property type="entry name" value="MATH"/>
    <property type="match status" value="1"/>
</dbReference>
<dbReference type="GO" id="GO:0061630">
    <property type="term" value="F:ubiquitin protein ligase activity"/>
    <property type="evidence" value="ECO:0007669"/>
    <property type="project" value="TreeGrafter"/>
</dbReference>
<dbReference type="Pfam" id="PF22486">
    <property type="entry name" value="MATH_2"/>
    <property type="match status" value="1"/>
</dbReference>
<feature type="domain" description="RING-type" evidence="7">
    <location>
        <begin position="27"/>
        <end position="66"/>
    </location>
</feature>
<evidence type="ECO:0000313" key="10">
    <source>
        <dbReference type="EMBL" id="KAK4524420.1"/>
    </source>
</evidence>
<sequence>MDNLEDTGEQSKLTDKFCSALNEIFCCFMCLDKLEDPQICLCCQKLCCSSCVERWLRRHKKCPHCRSKLTVEELGSCKQVRSLTLELKRSHSVACAGSCLGGICKSHECELSYFDVNCGLWLCTKCLESDKHNSHQLETLDSAPEKQAQRIRAECERLRVRLDEINSKIVMLSDSLCEEKINDIEKLKARTEKRLKDTKLSLMEKKNISEEEIKLLESIREQVEHLWSGGLSKASLMYSVEELSTILNEIHRCFEESSLSSIEDVDPGSEICPPYNTKGTFRIDNYVDIIKERRSEVVLSQPVEMNGLTWKLEVHPFGRSIFRNIFVAVYLKLAHGSVAPGEYDFVVTLVKPSSKADTSHSISREHTCVTFSRDGEGFGWLVFCPIHIVRDGFTDEQGGITFEFSIRPSTYYQLCRDQQRYIKKLEELVDSTEQQQERKRRRKEGDSYSSDPDSTPQVVE</sequence>